<dbReference type="Pfam" id="PF01420">
    <property type="entry name" value="Methylase_S"/>
    <property type="match status" value="2"/>
</dbReference>
<keyword evidence="4" id="KW-0175">Coiled coil</keyword>
<dbReference type="RefSeq" id="WP_068685588.1">
    <property type="nucleotide sequence ID" value="NZ_LYPA01000068.1"/>
</dbReference>
<feature type="domain" description="Type I restriction modification DNA specificity" evidence="5">
    <location>
        <begin position="3"/>
        <end position="162"/>
    </location>
</feature>
<keyword evidence="3" id="KW-0238">DNA-binding</keyword>
<dbReference type="EMBL" id="LYPA01000068">
    <property type="protein sequence ID" value="OBR63954.1"/>
    <property type="molecule type" value="Genomic_DNA"/>
</dbReference>
<dbReference type="InterPro" id="IPR052021">
    <property type="entry name" value="Type-I_RS_S_subunit"/>
</dbReference>
<comment type="similarity">
    <text evidence="1">Belongs to the type-I restriction system S methylase family.</text>
</comment>
<name>A0A1A5YEE4_9BACL</name>
<organism evidence="6 7">
    <name type="scientific">Paenibacillus oryzae</name>
    <dbReference type="NCBI Taxonomy" id="1844972"/>
    <lineage>
        <taxon>Bacteria</taxon>
        <taxon>Bacillati</taxon>
        <taxon>Bacillota</taxon>
        <taxon>Bacilli</taxon>
        <taxon>Bacillales</taxon>
        <taxon>Paenibacillaceae</taxon>
        <taxon>Paenibacillus</taxon>
    </lineage>
</organism>
<dbReference type="Gene3D" id="3.90.220.20">
    <property type="entry name" value="DNA methylase specificity domains"/>
    <property type="match status" value="2"/>
</dbReference>
<feature type="domain" description="Type I restriction modification DNA specificity" evidence="5">
    <location>
        <begin position="216"/>
        <end position="358"/>
    </location>
</feature>
<dbReference type="InterPro" id="IPR000055">
    <property type="entry name" value="Restrct_endonuc_typeI_TRD"/>
</dbReference>
<dbReference type="GO" id="GO:0003677">
    <property type="term" value="F:DNA binding"/>
    <property type="evidence" value="ECO:0007669"/>
    <property type="project" value="UniProtKB-KW"/>
</dbReference>
<dbReference type="AlphaFoldDB" id="A0A1A5YEE4"/>
<evidence type="ECO:0000256" key="2">
    <source>
        <dbReference type="ARBA" id="ARBA00022747"/>
    </source>
</evidence>
<proteinExistence type="inferred from homology"/>
<keyword evidence="7" id="KW-1185">Reference proteome</keyword>
<dbReference type="STRING" id="1844972.A7K91_11200"/>
<dbReference type="GO" id="GO:0009307">
    <property type="term" value="P:DNA restriction-modification system"/>
    <property type="evidence" value="ECO:0007669"/>
    <property type="project" value="UniProtKB-KW"/>
</dbReference>
<evidence type="ECO:0000313" key="6">
    <source>
        <dbReference type="EMBL" id="OBR63954.1"/>
    </source>
</evidence>
<gene>
    <name evidence="6" type="ORF">A7K91_11200</name>
</gene>
<dbReference type="PANTHER" id="PTHR30408">
    <property type="entry name" value="TYPE-1 RESTRICTION ENZYME ECOKI SPECIFICITY PROTEIN"/>
    <property type="match status" value="1"/>
</dbReference>
<dbReference type="PANTHER" id="PTHR30408:SF12">
    <property type="entry name" value="TYPE I RESTRICTION ENZYME MJAVIII SPECIFICITY SUBUNIT"/>
    <property type="match status" value="1"/>
</dbReference>
<dbReference type="CDD" id="cd17263">
    <property type="entry name" value="RMtype1_S_AbaB8300I-TRD1-CR1_like"/>
    <property type="match status" value="1"/>
</dbReference>
<evidence type="ECO:0000313" key="7">
    <source>
        <dbReference type="Proteomes" id="UP000092024"/>
    </source>
</evidence>
<evidence type="ECO:0000256" key="3">
    <source>
        <dbReference type="ARBA" id="ARBA00023125"/>
    </source>
</evidence>
<dbReference type="OrthoDB" id="9811611at2"/>
<evidence type="ECO:0000256" key="4">
    <source>
        <dbReference type="SAM" id="Coils"/>
    </source>
</evidence>
<evidence type="ECO:0000259" key="5">
    <source>
        <dbReference type="Pfam" id="PF01420"/>
    </source>
</evidence>
<accession>A0A1A5YEE4</accession>
<comment type="caution">
    <text evidence="6">The sequence shown here is derived from an EMBL/GenBank/DDBJ whole genome shotgun (WGS) entry which is preliminary data.</text>
</comment>
<dbReference type="Proteomes" id="UP000092024">
    <property type="component" value="Unassembled WGS sequence"/>
</dbReference>
<sequence>MRVRRIGDLFTIAKGKKYEDTQANAANEMVRYIQIEDLRNDNNIKMVNKIENGVYVTSNDVLIAWDGANAGTIGYNLTGIIGSTLAVLRPRDSDNYIPYIAMFLRSKNSYLRDNCTGATIPHINKKVLEDIEVPLPSYDQQKEIAYLLDKAQALIDKRKQAISKLDELVQAVFLDMFGDPVKNLHNYTVVKMDSILDFLTSGSRGWAQYFTSSGDLFITIKNVKNGRLWLDDMTYVKAPNTKEAERTKVKYRDLLLSITADLGRTAVVDEYTADKGAHINQHLSILRLNQRCNPYYMAHYLESAGGKIQFASLDQVGVKSGLNFNAIKSLNVILPPIEEQNRFEANLKKIQQEKEKQLKSLQHLESNFQALLQKAFKGELKVKDGVVV</sequence>
<feature type="coiled-coil region" evidence="4">
    <location>
        <begin position="340"/>
        <end position="374"/>
    </location>
</feature>
<dbReference type="SUPFAM" id="SSF116734">
    <property type="entry name" value="DNA methylase specificity domain"/>
    <property type="match status" value="2"/>
</dbReference>
<dbReference type="InterPro" id="IPR044946">
    <property type="entry name" value="Restrct_endonuc_typeI_TRD_sf"/>
</dbReference>
<evidence type="ECO:0000256" key="1">
    <source>
        <dbReference type="ARBA" id="ARBA00010923"/>
    </source>
</evidence>
<keyword evidence="2" id="KW-0680">Restriction system</keyword>
<protein>
    <recommendedName>
        <fullName evidence="5">Type I restriction modification DNA specificity domain-containing protein</fullName>
    </recommendedName>
</protein>
<reference evidence="6 7" key="1">
    <citation type="submission" date="2016-05" db="EMBL/GenBank/DDBJ databases">
        <title>Paenibacillus oryzae. sp. nov., isolated from the rice root.</title>
        <authorList>
            <person name="Zhang J."/>
            <person name="Zhang X."/>
        </authorList>
    </citation>
    <scope>NUCLEOTIDE SEQUENCE [LARGE SCALE GENOMIC DNA]</scope>
    <source>
        <strain evidence="6 7">1DrF-4</strain>
    </source>
</reference>